<feature type="chain" id="PRO_5038688538" description="Phosphate-binding protein" evidence="6">
    <location>
        <begin position="27"/>
        <end position="375"/>
    </location>
</feature>
<evidence type="ECO:0000256" key="2">
    <source>
        <dbReference type="ARBA" id="ARBA00022448"/>
    </source>
</evidence>
<evidence type="ECO:0000256" key="5">
    <source>
        <dbReference type="SAM" id="MobiDB-lite"/>
    </source>
</evidence>
<dbReference type="CDD" id="cd13565">
    <property type="entry name" value="PBP2_PstS"/>
    <property type="match status" value="1"/>
</dbReference>
<dbReference type="NCBIfam" id="TIGR00975">
    <property type="entry name" value="3a0107s03"/>
    <property type="match status" value="1"/>
</dbReference>
<dbReference type="Proteomes" id="UP000320461">
    <property type="component" value="Unassembled WGS sequence"/>
</dbReference>
<dbReference type="OrthoDB" id="9801510at2"/>
<dbReference type="GO" id="GO:0042301">
    <property type="term" value="F:phosphate ion binding"/>
    <property type="evidence" value="ECO:0007669"/>
    <property type="project" value="InterPro"/>
</dbReference>
<dbReference type="PIRSF" id="PIRSF002756">
    <property type="entry name" value="PstS"/>
    <property type="match status" value="1"/>
</dbReference>
<dbReference type="Gene3D" id="3.40.190.10">
    <property type="entry name" value="Periplasmic binding protein-like II"/>
    <property type="match status" value="2"/>
</dbReference>
<evidence type="ECO:0000256" key="6">
    <source>
        <dbReference type="SAM" id="SignalP"/>
    </source>
</evidence>
<dbReference type="EMBL" id="BJLQ01000016">
    <property type="protein sequence ID" value="GEA84581.1"/>
    <property type="molecule type" value="Genomic_DNA"/>
</dbReference>
<accession>A0A4Y3KJI5</accession>
<dbReference type="InterPro" id="IPR050962">
    <property type="entry name" value="Phosphate-bind_PstS"/>
</dbReference>
<dbReference type="RefSeq" id="WP_048341561.1">
    <property type="nucleotide sequence ID" value="NZ_BJLQ01000016.1"/>
</dbReference>
<evidence type="ECO:0000256" key="1">
    <source>
        <dbReference type="ARBA" id="ARBA00008725"/>
    </source>
</evidence>
<evidence type="ECO:0000259" key="7">
    <source>
        <dbReference type="Pfam" id="PF12849"/>
    </source>
</evidence>
<protein>
    <recommendedName>
        <fullName evidence="4">Phosphate-binding protein</fullName>
    </recommendedName>
</protein>
<dbReference type="InterPro" id="IPR005673">
    <property type="entry name" value="ABC_phos-bd_PstS"/>
</dbReference>
<name>A0A4Y3KJI5_9CELL</name>
<evidence type="ECO:0000313" key="8">
    <source>
        <dbReference type="EMBL" id="GEA84581.1"/>
    </source>
</evidence>
<dbReference type="PANTHER" id="PTHR42996:SF1">
    <property type="entry name" value="PHOSPHATE-BINDING PROTEIN PSTS"/>
    <property type="match status" value="1"/>
</dbReference>
<gene>
    <name evidence="8" type="ORF">CGE01nite_18320</name>
</gene>
<dbReference type="GO" id="GO:0043190">
    <property type="term" value="C:ATP-binding cassette (ABC) transporter complex"/>
    <property type="evidence" value="ECO:0007669"/>
    <property type="project" value="InterPro"/>
</dbReference>
<dbReference type="InterPro" id="IPR024370">
    <property type="entry name" value="PBP_domain"/>
</dbReference>
<dbReference type="SUPFAM" id="SSF53850">
    <property type="entry name" value="Periplasmic binding protein-like II"/>
    <property type="match status" value="1"/>
</dbReference>
<keyword evidence="9" id="KW-1185">Reference proteome</keyword>
<comment type="similarity">
    <text evidence="1 4">Belongs to the PstS family.</text>
</comment>
<comment type="caution">
    <text evidence="8">The sequence shown here is derived from an EMBL/GenBank/DDBJ whole genome shotgun (WGS) entry which is preliminary data.</text>
</comment>
<keyword evidence="2 4" id="KW-0813">Transport</keyword>
<feature type="region of interest" description="Disordered" evidence="5">
    <location>
        <begin position="35"/>
        <end position="64"/>
    </location>
</feature>
<dbReference type="Pfam" id="PF12849">
    <property type="entry name" value="PBP_like_2"/>
    <property type="match status" value="1"/>
</dbReference>
<evidence type="ECO:0000256" key="4">
    <source>
        <dbReference type="PIRNR" id="PIRNR002756"/>
    </source>
</evidence>
<dbReference type="GO" id="GO:0035435">
    <property type="term" value="P:phosphate ion transmembrane transport"/>
    <property type="evidence" value="ECO:0007669"/>
    <property type="project" value="InterPro"/>
</dbReference>
<dbReference type="PANTHER" id="PTHR42996">
    <property type="entry name" value="PHOSPHATE-BINDING PROTEIN PSTS"/>
    <property type="match status" value="1"/>
</dbReference>
<organism evidence="8 9">
    <name type="scientific">Cellulomonas gelida</name>
    <dbReference type="NCBI Taxonomy" id="1712"/>
    <lineage>
        <taxon>Bacteria</taxon>
        <taxon>Bacillati</taxon>
        <taxon>Actinomycetota</taxon>
        <taxon>Actinomycetes</taxon>
        <taxon>Micrococcales</taxon>
        <taxon>Cellulomonadaceae</taxon>
        <taxon>Cellulomonas</taxon>
    </lineage>
</organism>
<keyword evidence="3 4" id="KW-0592">Phosphate transport</keyword>
<dbReference type="PROSITE" id="PS51257">
    <property type="entry name" value="PROKAR_LIPOPROTEIN"/>
    <property type="match status" value="1"/>
</dbReference>
<sequence length="375" mass="37506">MKLSLHGRVGAVALAGALALTLAACGSDDPIAAATGGAGASDAPASDAPASELSGELNGAGASSQEKAMDAWRAGFQSSNPDVTINYDPVGSSGGRQQFIDGGVAWAGSDSALKPEEIESAKARCEAVDIPVYVSPIAVAFNLEGVTELNLSAETIAKIFRGEITSWDDAAIAADNPDATLPKLAITPVHRADGSGTTKNFTDFLNKAAGGVWTDEAADDWPLQGGESGTGTSGLIQSVQAAQGTIGYADESAVPAELGQVSVKVGDAFVAPTAEAAAAALAASPRDEERGEHDIVVKVDRTTTAAGAYPLILVSYAVACLDYDSADEAALVQGFLGYIVSDEGQAAAQQSAGSAPLPSDIAAEAQAAVAAITGA</sequence>
<proteinExistence type="inferred from homology"/>
<feature type="compositionally biased region" description="Low complexity" evidence="5">
    <location>
        <begin position="35"/>
        <end position="51"/>
    </location>
</feature>
<feature type="signal peptide" evidence="6">
    <location>
        <begin position="1"/>
        <end position="26"/>
    </location>
</feature>
<dbReference type="AlphaFoldDB" id="A0A4Y3KJI5"/>
<evidence type="ECO:0000313" key="9">
    <source>
        <dbReference type="Proteomes" id="UP000320461"/>
    </source>
</evidence>
<reference evidence="8 9" key="1">
    <citation type="submission" date="2019-06" db="EMBL/GenBank/DDBJ databases">
        <title>Whole genome shotgun sequence of Cellulomonas gelida NBRC 3748.</title>
        <authorList>
            <person name="Hosoyama A."/>
            <person name="Uohara A."/>
            <person name="Ohji S."/>
            <person name="Ichikawa N."/>
        </authorList>
    </citation>
    <scope>NUCLEOTIDE SEQUENCE [LARGE SCALE GENOMIC DNA]</scope>
    <source>
        <strain evidence="8 9">NBRC 3748</strain>
    </source>
</reference>
<evidence type="ECO:0000256" key="3">
    <source>
        <dbReference type="ARBA" id="ARBA00022592"/>
    </source>
</evidence>
<feature type="domain" description="PBP" evidence="7">
    <location>
        <begin position="51"/>
        <end position="343"/>
    </location>
</feature>
<keyword evidence="6" id="KW-0732">Signal</keyword>